<protein>
    <submittedName>
        <fullName evidence="1">ROK family protein</fullName>
    </submittedName>
</protein>
<dbReference type="SUPFAM" id="SSF53067">
    <property type="entry name" value="Actin-like ATPase domain"/>
    <property type="match status" value="1"/>
</dbReference>
<dbReference type="RefSeq" id="WP_220662951.1">
    <property type="nucleotide sequence ID" value="NZ_CP069370.1"/>
</dbReference>
<proteinExistence type="predicted"/>
<dbReference type="EMBL" id="CP069370">
    <property type="protein sequence ID" value="QYZ70734.1"/>
    <property type="molecule type" value="Genomic_DNA"/>
</dbReference>
<dbReference type="InterPro" id="IPR049874">
    <property type="entry name" value="ROK_cs"/>
</dbReference>
<dbReference type="Gene3D" id="3.30.420.40">
    <property type="match status" value="2"/>
</dbReference>
<dbReference type="PANTHER" id="PTHR18964:SF174">
    <property type="entry name" value="D-ALLOSE KINASE-RELATED"/>
    <property type="match status" value="1"/>
</dbReference>
<dbReference type="PROSITE" id="PS01125">
    <property type="entry name" value="ROK"/>
    <property type="match status" value="1"/>
</dbReference>
<dbReference type="Pfam" id="PF00480">
    <property type="entry name" value="ROK"/>
    <property type="match status" value="1"/>
</dbReference>
<dbReference type="AlphaFoldDB" id="A0A8G0ZYU3"/>
<dbReference type="KEGG" id="nsm:JO391_04260"/>
<accession>A0A8G0ZYU3</accession>
<dbReference type="GO" id="GO:0004396">
    <property type="term" value="F:hexokinase activity"/>
    <property type="evidence" value="ECO:0007669"/>
    <property type="project" value="TreeGrafter"/>
</dbReference>
<reference evidence="1" key="1">
    <citation type="submission" date="2021-02" db="EMBL/GenBank/DDBJ databases">
        <title>Rhodobacter shimadae sp. nov., an aerobic anoxygenic phototrophic bacterium isolated from a hot spring.</title>
        <authorList>
            <person name="Muramatsu S."/>
            <person name="Haruta S."/>
            <person name="Hirose S."/>
            <person name="Hanada S."/>
        </authorList>
    </citation>
    <scope>NUCLEOTIDE SEQUENCE</scope>
    <source>
        <strain evidence="1">N10</strain>
    </source>
</reference>
<evidence type="ECO:0000313" key="2">
    <source>
        <dbReference type="Proteomes" id="UP000826300"/>
    </source>
</evidence>
<organism evidence="1 2">
    <name type="scientific">Neotabrizicola shimadae</name>
    <dbReference type="NCBI Taxonomy" id="2807096"/>
    <lineage>
        <taxon>Bacteria</taxon>
        <taxon>Pseudomonadati</taxon>
        <taxon>Pseudomonadota</taxon>
        <taxon>Alphaproteobacteria</taxon>
        <taxon>Rhodobacterales</taxon>
        <taxon>Paracoccaceae</taxon>
        <taxon>Neotabrizicola</taxon>
    </lineage>
</organism>
<dbReference type="Proteomes" id="UP000826300">
    <property type="component" value="Chromosome"/>
</dbReference>
<name>A0A8G0ZYU3_9RHOB</name>
<dbReference type="PANTHER" id="PTHR18964">
    <property type="entry name" value="ROK (REPRESSOR, ORF, KINASE) FAMILY"/>
    <property type="match status" value="1"/>
</dbReference>
<keyword evidence="2" id="KW-1185">Reference proteome</keyword>
<gene>
    <name evidence="1" type="ORF">JO391_04260</name>
</gene>
<dbReference type="InterPro" id="IPR000600">
    <property type="entry name" value="ROK"/>
</dbReference>
<sequence length="298" mass="29875">MIAAGIDLGGTKIEAQLFDADWALVDRRRIATPGDYPALVAAMADQIAWIETHGPRLPVGISAAGLVNPATGLALTANLAATGKPFPADIAKAARRPVTYINDCRALTLSEAVFGAAKGQSPAVGLILGTGIGGGVAIDGRLVPGPSGTGGEFGHFALPAGPIAVHGLPVPACGCGRVGCTETLIAGPGLTRIALHLTGQPLTPPEIAARRNEPAIARVFAVWVELLAELLKTITLVIDPACIVLGGGLSQIAGLIPALDAALNATQLPGFAIPRLALAQGGDASGARGAAYAALQES</sequence>
<evidence type="ECO:0000313" key="1">
    <source>
        <dbReference type="EMBL" id="QYZ70734.1"/>
    </source>
</evidence>
<dbReference type="InterPro" id="IPR043129">
    <property type="entry name" value="ATPase_NBD"/>
</dbReference>